<protein>
    <submittedName>
        <fullName evidence="1">Uncharacterized protein</fullName>
    </submittedName>
</protein>
<sequence length="80" mass="9098">MHINVYTLTVDKSGTRVSETITLITNRLVTFLIGASPVNSQRPQNTFMQTLLILLFNYTFKSTEIGRPQEMKYLACPSNE</sequence>
<reference evidence="1 2" key="1">
    <citation type="submission" date="2023-02" db="EMBL/GenBank/DDBJ databases">
        <title>LHISI_Scaffold_Assembly.</title>
        <authorList>
            <person name="Stuart O.P."/>
            <person name="Cleave R."/>
            <person name="Magrath M.J.L."/>
            <person name="Mikheyev A.S."/>
        </authorList>
    </citation>
    <scope>NUCLEOTIDE SEQUENCE [LARGE SCALE GENOMIC DNA]</scope>
    <source>
        <strain evidence="1">Daus_M_001</strain>
        <tissue evidence="1">Leg muscle</tissue>
    </source>
</reference>
<keyword evidence="2" id="KW-1185">Reference proteome</keyword>
<name>A0ABQ9HTW6_9NEOP</name>
<comment type="caution">
    <text evidence="1">The sequence shown here is derived from an EMBL/GenBank/DDBJ whole genome shotgun (WGS) entry which is preliminary data.</text>
</comment>
<evidence type="ECO:0000313" key="1">
    <source>
        <dbReference type="EMBL" id="KAJ8887303.1"/>
    </source>
</evidence>
<proteinExistence type="predicted"/>
<dbReference type="Proteomes" id="UP001159363">
    <property type="component" value="Chromosome X"/>
</dbReference>
<organism evidence="1 2">
    <name type="scientific">Dryococelus australis</name>
    <dbReference type="NCBI Taxonomy" id="614101"/>
    <lineage>
        <taxon>Eukaryota</taxon>
        <taxon>Metazoa</taxon>
        <taxon>Ecdysozoa</taxon>
        <taxon>Arthropoda</taxon>
        <taxon>Hexapoda</taxon>
        <taxon>Insecta</taxon>
        <taxon>Pterygota</taxon>
        <taxon>Neoptera</taxon>
        <taxon>Polyneoptera</taxon>
        <taxon>Phasmatodea</taxon>
        <taxon>Verophasmatodea</taxon>
        <taxon>Anareolatae</taxon>
        <taxon>Phasmatidae</taxon>
        <taxon>Eurycanthinae</taxon>
        <taxon>Dryococelus</taxon>
    </lineage>
</organism>
<evidence type="ECO:0000313" key="2">
    <source>
        <dbReference type="Proteomes" id="UP001159363"/>
    </source>
</evidence>
<gene>
    <name evidence="1" type="ORF">PR048_013518</name>
</gene>
<accession>A0ABQ9HTW6</accession>
<dbReference type="EMBL" id="JARBHB010000004">
    <property type="protein sequence ID" value="KAJ8887303.1"/>
    <property type="molecule type" value="Genomic_DNA"/>
</dbReference>